<dbReference type="Gene3D" id="2.60.40.10">
    <property type="entry name" value="Immunoglobulins"/>
    <property type="match status" value="8"/>
</dbReference>
<keyword evidence="4" id="KW-0812">Transmembrane</keyword>
<evidence type="ECO:0000256" key="1">
    <source>
        <dbReference type="ARBA" id="ARBA00004167"/>
    </source>
</evidence>
<feature type="domain" description="Ig-like" evidence="6">
    <location>
        <begin position="210"/>
        <end position="287"/>
    </location>
</feature>
<dbReference type="OrthoDB" id="10045578at2759"/>
<evidence type="ECO:0000256" key="5">
    <source>
        <dbReference type="SAM" id="SignalP"/>
    </source>
</evidence>
<keyword evidence="5" id="KW-0732">Signal</keyword>
<dbReference type="AlphaFoldDB" id="A0A9D3QFV8"/>
<dbReference type="Pfam" id="PF08205">
    <property type="entry name" value="C2-set_2"/>
    <property type="match status" value="2"/>
</dbReference>
<proteinExistence type="predicted"/>
<comment type="caution">
    <text evidence="7">The sequence shown here is derived from an EMBL/GenBank/DDBJ whole genome shotgun (WGS) entry which is preliminary data.</text>
</comment>
<dbReference type="InterPro" id="IPR047012">
    <property type="entry name" value="ICAM_VCAM"/>
</dbReference>
<dbReference type="PROSITE" id="PS50835">
    <property type="entry name" value="IG_LIKE"/>
    <property type="match status" value="8"/>
</dbReference>
<evidence type="ECO:0000256" key="2">
    <source>
        <dbReference type="ARBA" id="ARBA00023136"/>
    </source>
</evidence>
<evidence type="ECO:0000256" key="4">
    <source>
        <dbReference type="SAM" id="Phobius"/>
    </source>
</evidence>
<name>A0A9D3QFV8_MEGAT</name>
<evidence type="ECO:0000313" key="7">
    <source>
        <dbReference type="EMBL" id="KAG7487810.1"/>
    </source>
</evidence>
<dbReference type="InterPro" id="IPR036179">
    <property type="entry name" value="Ig-like_dom_sf"/>
</dbReference>
<feature type="chain" id="PRO_5038890495" description="Ig-like domain-containing protein" evidence="5">
    <location>
        <begin position="18"/>
        <end position="815"/>
    </location>
</feature>
<feature type="domain" description="Ig-like" evidence="6">
    <location>
        <begin position="294"/>
        <end position="381"/>
    </location>
</feature>
<keyword evidence="8" id="KW-1185">Reference proteome</keyword>
<accession>A0A9D3QFV8</accession>
<dbReference type="InterPro" id="IPR003598">
    <property type="entry name" value="Ig_sub2"/>
</dbReference>
<dbReference type="InterPro" id="IPR013162">
    <property type="entry name" value="CD80_C2-set"/>
</dbReference>
<sequence>MAFTMVMVLLLPVAALSFNVELMPRDPLFRAGDRQTLSCSAKGCENPTFVWTSLEDKPLMGQSQTVGSQSFLTLDPVTRAHENLVVCKVRCGSLLKSQHTSVRVYSFPSDPVISGNDHMLVGQENVLTCKVPDVYPSEYLEIEWLQGNKVVHTDEGRVDVSTVSSRYTFTPTTEDNGKTITCRASHSFEGVPKDQKIKETLASLNVQYAPRDIKISEAVTVKMGASFQLTCSAEGNPRPVTLWRKQGQSEAVGYNETLVIHNATTFHSGEYECETRNMLGDLSATVSVIVQGPPRNTTIVVSPTSGLKEGDSVTISCHSDMVPAGRMALHRVSEDQRTELQSSLDSSTSISLPSIQLADSGLYECEAVNEHGSQRASAQVSVAVHPLEVVIKPGEGMITAERGSSLVLACSATNCSNPAFFWKTLLDGPVHNHAETRGSTSKLFFSPVELGDERAYTCEVKCGSVRKVKHTEIKVFSFPTDPVIESSAALREGEESVLLCTVRDVFPASLLQIQWLDEENKVLLTEDGSFDNALQNMTSVLSFTPTADDQGRQITCRATLKMEGVPLSRRQKSAVTTVTLQYAPKNTTIAVSPATVLKEGDSVTISCHSDMVPAGRMALHRVSEDQRTELQSSPDSSTSITLPSIQLADSGLYECEAVNEHGSQRASAQVIVKGPPRNTTVQVLPSPYVHEGQNITICCKTVSFPPPAVILKLGNGTEIYSPDGNFLLVNLTPSDAGEYQVNVTNDLGYETEIFTISVLERQSSPPPSWNDIVIPVIGLGGLVMTATVTGLVVHYLNQARKRGSYELAKCNPSTV</sequence>
<dbReference type="EMBL" id="JAFDVH010000002">
    <property type="protein sequence ID" value="KAG7487810.1"/>
    <property type="molecule type" value="Genomic_DNA"/>
</dbReference>
<organism evidence="7 8">
    <name type="scientific">Megalops atlanticus</name>
    <name type="common">Tarpon</name>
    <name type="synonym">Clupea gigantea</name>
    <dbReference type="NCBI Taxonomy" id="7932"/>
    <lineage>
        <taxon>Eukaryota</taxon>
        <taxon>Metazoa</taxon>
        <taxon>Chordata</taxon>
        <taxon>Craniata</taxon>
        <taxon>Vertebrata</taxon>
        <taxon>Euteleostomi</taxon>
        <taxon>Actinopterygii</taxon>
        <taxon>Neopterygii</taxon>
        <taxon>Teleostei</taxon>
        <taxon>Elopiformes</taxon>
        <taxon>Megalopidae</taxon>
        <taxon>Megalops</taxon>
    </lineage>
</organism>
<feature type="domain" description="Ig-like" evidence="6">
    <location>
        <begin position="584"/>
        <end position="671"/>
    </location>
</feature>
<feature type="signal peptide" evidence="5">
    <location>
        <begin position="1"/>
        <end position="17"/>
    </location>
</feature>
<evidence type="ECO:0000259" key="6">
    <source>
        <dbReference type="PROSITE" id="PS50835"/>
    </source>
</evidence>
<dbReference type="GO" id="GO:0005178">
    <property type="term" value="F:integrin binding"/>
    <property type="evidence" value="ECO:0007669"/>
    <property type="project" value="InterPro"/>
</dbReference>
<dbReference type="InterPro" id="IPR007110">
    <property type="entry name" value="Ig-like_dom"/>
</dbReference>
<dbReference type="PANTHER" id="PTHR13771:SF14">
    <property type="entry name" value="VASCULAR CELL ADHESION PROTEIN 1"/>
    <property type="match status" value="1"/>
</dbReference>
<dbReference type="PRINTS" id="PR01474">
    <property type="entry name" value="VCAM1"/>
</dbReference>
<feature type="domain" description="Ig-like" evidence="6">
    <location>
        <begin position="676"/>
        <end position="757"/>
    </location>
</feature>
<dbReference type="InterPro" id="IPR003599">
    <property type="entry name" value="Ig_sub"/>
</dbReference>
<gene>
    <name evidence="7" type="ORF">MATL_G00027470</name>
</gene>
<dbReference type="Proteomes" id="UP001046870">
    <property type="component" value="Chromosome 2"/>
</dbReference>
<keyword evidence="2 4" id="KW-0472">Membrane</keyword>
<dbReference type="PANTHER" id="PTHR13771">
    <property type="entry name" value="INTERCELLULAR ADHESION MOLECULE"/>
    <property type="match status" value="1"/>
</dbReference>
<dbReference type="Pfam" id="PF13895">
    <property type="entry name" value="Ig_2"/>
    <property type="match status" value="1"/>
</dbReference>
<feature type="transmembrane region" description="Helical" evidence="4">
    <location>
        <begin position="772"/>
        <end position="796"/>
    </location>
</feature>
<comment type="subcellular location">
    <subcellularLocation>
        <location evidence="1">Membrane</location>
        <topology evidence="1">Single-pass membrane protein</topology>
    </subcellularLocation>
</comment>
<reference evidence="7" key="1">
    <citation type="submission" date="2021-01" db="EMBL/GenBank/DDBJ databases">
        <authorList>
            <person name="Zahm M."/>
            <person name="Roques C."/>
            <person name="Cabau C."/>
            <person name="Klopp C."/>
            <person name="Donnadieu C."/>
            <person name="Jouanno E."/>
            <person name="Lampietro C."/>
            <person name="Louis A."/>
            <person name="Herpin A."/>
            <person name="Echchiki A."/>
            <person name="Berthelot C."/>
            <person name="Parey E."/>
            <person name="Roest-Crollius H."/>
            <person name="Braasch I."/>
            <person name="Postlethwait J."/>
            <person name="Bobe J."/>
            <person name="Montfort J."/>
            <person name="Bouchez O."/>
            <person name="Begum T."/>
            <person name="Mejri S."/>
            <person name="Adams A."/>
            <person name="Chen W.-J."/>
            <person name="Guiguen Y."/>
        </authorList>
    </citation>
    <scope>NUCLEOTIDE SEQUENCE</scope>
    <source>
        <strain evidence="7">YG-15Mar2019-1</strain>
        <tissue evidence="7">Brain</tissue>
    </source>
</reference>
<dbReference type="InterPro" id="IPR013783">
    <property type="entry name" value="Ig-like_fold"/>
</dbReference>
<evidence type="ECO:0000256" key="3">
    <source>
        <dbReference type="ARBA" id="ARBA00023157"/>
    </source>
</evidence>
<dbReference type="InterPro" id="IPR013098">
    <property type="entry name" value="Ig_I-set"/>
</dbReference>
<feature type="domain" description="Ig-like" evidence="6">
    <location>
        <begin position="108"/>
        <end position="198"/>
    </location>
</feature>
<dbReference type="SUPFAM" id="SSF48726">
    <property type="entry name" value="Immunoglobulin"/>
    <property type="match status" value="8"/>
</dbReference>
<keyword evidence="4" id="KW-1133">Transmembrane helix</keyword>
<dbReference type="GO" id="GO:0005886">
    <property type="term" value="C:plasma membrane"/>
    <property type="evidence" value="ECO:0007669"/>
    <property type="project" value="TreeGrafter"/>
</dbReference>
<feature type="domain" description="Ig-like" evidence="6">
    <location>
        <begin position="12"/>
        <end position="103"/>
    </location>
</feature>
<evidence type="ECO:0000313" key="8">
    <source>
        <dbReference type="Proteomes" id="UP001046870"/>
    </source>
</evidence>
<dbReference type="Pfam" id="PF07679">
    <property type="entry name" value="I-set"/>
    <property type="match status" value="1"/>
</dbReference>
<protein>
    <recommendedName>
        <fullName evidence="6">Ig-like domain-containing protein</fullName>
    </recommendedName>
</protein>
<dbReference type="GO" id="GO:0098609">
    <property type="term" value="P:cell-cell adhesion"/>
    <property type="evidence" value="ECO:0007669"/>
    <property type="project" value="InterPro"/>
</dbReference>
<feature type="domain" description="Ig-like" evidence="6">
    <location>
        <begin position="386"/>
        <end position="474"/>
    </location>
</feature>
<feature type="domain" description="Ig-like" evidence="6">
    <location>
        <begin position="479"/>
        <end position="579"/>
    </location>
</feature>
<dbReference type="Pfam" id="PF13927">
    <property type="entry name" value="Ig_3"/>
    <property type="match status" value="2"/>
</dbReference>
<dbReference type="InterPro" id="IPR003989">
    <property type="entry name" value="VCAM-1"/>
</dbReference>
<dbReference type="SMART" id="SM00409">
    <property type="entry name" value="IG"/>
    <property type="match status" value="8"/>
</dbReference>
<keyword evidence="3" id="KW-1015">Disulfide bond</keyword>
<dbReference type="SMART" id="SM00408">
    <property type="entry name" value="IGc2"/>
    <property type="match status" value="6"/>
</dbReference>